<protein>
    <submittedName>
        <fullName evidence="2">AAA family ATPase</fullName>
    </submittedName>
</protein>
<reference evidence="2" key="1">
    <citation type="submission" date="2024-01" db="EMBL/GenBank/DDBJ databases">
        <title>Sequencing the genomes of a sandfly, Sergentomyia squamirostris, and its two endosymbionts.</title>
        <authorList>
            <person name="Itokawa K."/>
            <person name="Sanjoba C."/>
        </authorList>
    </citation>
    <scope>NUCLEOTIDE SEQUENCE</scope>
    <source>
        <strain evidence="2">RiSSQ</strain>
    </source>
</reference>
<feature type="domain" description="AAA-ATPase-like" evidence="1">
    <location>
        <begin position="29"/>
        <end position="87"/>
    </location>
</feature>
<dbReference type="EMBL" id="AP029170">
    <property type="protein sequence ID" value="BFD46143.1"/>
    <property type="molecule type" value="Genomic_DNA"/>
</dbReference>
<dbReference type="InterPro" id="IPR012547">
    <property type="entry name" value="PDDEXK_9"/>
</dbReference>
<dbReference type="Pfam" id="PF08011">
    <property type="entry name" value="PDDEXK_9"/>
    <property type="match status" value="1"/>
</dbReference>
<dbReference type="InterPro" id="IPR018631">
    <property type="entry name" value="AAA-ATPase-like_dom"/>
</dbReference>
<evidence type="ECO:0000259" key="1">
    <source>
        <dbReference type="Pfam" id="PF09820"/>
    </source>
</evidence>
<dbReference type="AlphaFoldDB" id="A0AAT9G8J1"/>
<accession>A0AAT9G8J1</accession>
<feature type="domain" description="AAA-ATPase-like" evidence="1">
    <location>
        <begin position="121"/>
        <end position="288"/>
    </location>
</feature>
<name>A0AAT9G8J1_9RICK</name>
<dbReference type="PANTHER" id="PTHR34825:SF1">
    <property type="entry name" value="AAA-ATPASE-LIKE DOMAIN-CONTAINING PROTEIN"/>
    <property type="match status" value="1"/>
</dbReference>
<dbReference type="SUPFAM" id="SSF52540">
    <property type="entry name" value="P-loop containing nucleoside triphosphate hydrolases"/>
    <property type="match status" value="1"/>
</dbReference>
<dbReference type="PANTHER" id="PTHR34825">
    <property type="entry name" value="CONSERVED PROTEIN, WITH A WEAK D-GALACTARATE DEHYDRATASE/ALTRONATE HYDROLASE DOMAIN"/>
    <property type="match status" value="1"/>
</dbReference>
<dbReference type="Pfam" id="PF09820">
    <property type="entry name" value="AAA-ATPase_like"/>
    <property type="match status" value="2"/>
</dbReference>
<evidence type="ECO:0000313" key="2">
    <source>
        <dbReference type="EMBL" id="BFD46143.1"/>
    </source>
</evidence>
<gene>
    <name evidence="2" type="ORF">DMENIID0002_07890</name>
</gene>
<sequence length="616" mass="70877">MIVELSDTNTHLKEADTVKESNKLPKMLVGTDEFYDLVVNSDVFVDKSLMIKELLEDSGKVILITRPRRWGKSLNMDMIRRFLEIEVGERGKPLAQEKRVNYKLFTGGIVDLGFDETKELQPLKISIHKNIIKRQGQFPVIYINFKEVKGSNYKEIVSSIIDQIIELYERFNYLEQYIQEDNKFFSIPQKVKLKNYLSGDINISYLKNSLKFLSQILYKHFKQKVYILIDEYDTPINNAYLEFGHKTKEFEQILKLFRGIFGSSLKTNPYLEKGVITGILRVAKANLFSDLNNVTEYTLLDDDFSKFYGFTQVEVDDLLTKVPLDTNTEQIKDWYNGYTFGGEVIYNPWSLMQCLAHKGKLDYYWLDSGGTGLVDKALLSDEMQEDLQSLAAGKSIISPITKQISFADINKPVGLLSLLLFSGYLNPTVKISEKNIYELSIPNYELKYIYETRVLQWVTDQLKIDSSRYYSFISLLPTGKVEEFKERLQELLLNSTSFHQTGEKKAELFYSGFMLGLINMLAPSYIIASEQESGSGRADVIMIPKAGKGDKAIIIEYKIAKNTKDLASVAKIGLNQIIDKQYDVKIRQYQYVKQILKISIAFCGKNMELQYQVTEL</sequence>
<dbReference type="InterPro" id="IPR027417">
    <property type="entry name" value="P-loop_NTPase"/>
</dbReference>
<dbReference type="Gene3D" id="3.40.50.300">
    <property type="entry name" value="P-loop containing nucleotide triphosphate hydrolases"/>
    <property type="match status" value="1"/>
</dbReference>
<organism evidence="2">
    <name type="scientific">Candidatus Tisiphia endosymbiont of Sergentomyia squamirostris</name>
    <dbReference type="NCBI Taxonomy" id="3113639"/>
    <lineage>
        <taxon>Bacteria</taxon>
        <taxon>Pseudomonadati</taxon>
        <taxon>Pseudomonadota</taxon>
        <taxon>Alphaproteobacteria</taxon>
        <taxon>Rickettsiales</taxon>
        <taxon>Rickettsiaceae</taxon>
        <taxon>Rickettsieae</taxon>
        <taxon>Candidatus Tisiphia</taxon>
    </lineage>
</organism>
<proteinExistence type="predicted"/>